<evidence type="ECO:0000313" key="8">
    <source>
        <dbReference type="Proteomes" id="UP000230551"/>
    </source>
</evidence>
<feature type="domain" description="HTH tetR-type" evidence="6">
    <location>
        <begin position="19"/>
        <end position="79"/>
    </location>
</feature>
<feature type="DNA-binding region" description="H-T-H motif" evidence="4">
    <location>
        <begin position="42"/>
        <end position="61"/>
    </location>
</feature>
<dbReference type="Proteomes" id="UP000230551">
    <property type="component" value="Unassembled WGS sequence"/>
</dbReference>
<sequence>MAAPADWPARPGFGQRARTLLRDVALQATIDIVRTRGWAQTRMADIASLAGISKPTLYKYFGSRDELARAYVDREVDLLLEKARTALRRFPDDPEQALREGLRDILEDLSRNPLIRAVLTDDVAAGSLLPLVTTHGGRLLEHGVAEMTTIIGAALPAADPEDARAYSDTLVRGMISHAILPSPSVDDSVETILRVALPLTRNFAARPDLGPGADQPGGTVPAEEGDTRC</sequence>
<feature type="region of interest" description="Disordered" evidence="5">
    <location>
        <begin position="205"/>
        <end position="229"/>
    </location>
</feature>
<dbReference type="InterPro" id="IPR040611">
    <property type="entry name" value="AlkX_C"/>
</dbReference>
<dbReference type="InterPro" id="IPR009057">
    <property type="entry name" value="Homeodomain-like_sf"/>
</dbReference>
<dbReference type="STRING" id="85968.GCA_900073015_03318"/>
<keyword evidence="3" id="KW-0804">Transcription</keyword>
<evidence type="ECO:0000256" key="3">
    <source>
        <dbReference type="ARBA" id="ARBA00023163"/>
    </source>
</evidence>
<evidence type="ECO:0000256" key="1">
    <source>
        <dbReference type="ARBA" id="ARBA00023015"/>
    </source>
</evidence>
<dbReference type="Pfam" id="PF00440">
    <property type="entry name" value="TetR_N"/>
    <property type="match status" value="1"/>
</dbReference>
<dbReference type="InterPro" id="IPR001647">
    <property type="entry name" value="HTH_TetR"/>
</dbReference>
<evidence type="ECO:0000259" key="6">
    <source>
        <dbReference type="PROSITE" id="PS50977"/>
    </source>
</evidence>
<dbReference type="EMBL" id="PDCN02000014">
    <property type="protein sequence ID" value="PIB74809.1"/>
    <property type="molecule type" value="Genomic_DNA"/>
</dbReference>
<organism evidence="7 8">
    <name type="scientific">Mycolicibacterium brumae</name>
    <dbReference type="NCBI Taxonomy" id="85968"/>
    <lineage>
        <taxon>Bacteria</taxon>
        <taxon>Bacillati</taxon>
        <taxon>Actinomycetota</taxon>
        <taxon>Actinomycetes</taxon>
        <taxon>Mycobacteriales</taxon>
        <taxon>Mycobacteriaceae</taxon>
        <taxon>Mycolicibacterium</taxon>
    </lineage>
</organism>
<dbReference type="PANTHER" id="PTHR47506">
    <property type="entry name" value="TRANSCRIPTIONAL REGULATORY PROTEIN"/>
    <property type="match status" value="1"/>
</dbReference>
<dbReference type="OrthoDB" id="4371863at2"/>
<dbReference type="Pfam" id="PF18556">
    <property type="entry name" value="TetR_C_35"/>
    <property type="match status" value="1"/>
</dbReference>
<dbReference type="AlphaFoldDB" id="A0A2G5P8X3"/>
<dbReference type="SUPFAM" id="SSF46689">
    <property type="entry name" value="Homeodomain-like"/>
    <property type="match status" value="1"/>
</dbReference>
<dbReference type="PRINTS" id="PR00455">
    <property type="entry name" value="HTHTETR"/>
</dbReference>
<keyword evidence="8" id="KW-1185">Reference proteome</keyword>
<evidence type="ECO:0000256" key="5">
    <source>
        <dbReference type="SAM" id="MobiDB-lite"/>
    </source>
</evidence>
<reference evidence="7 8" key="1">
    <citation type="journal article" date="2017" name="Infect. Genet. Evol.">
        <title>The new phylogeny of the genus Mycobacterium: The old and the news.</title>
        <authorList>
            <person name="Tortoli E."/>
            <person name="Fedrizzi T."/>
            <person name="Meehan C.J."/>
            <person name="Trovato A."/>
            <person name="Grottola A."/>
            <person name="Giacobazzi E."/>
            <person name="Serpini G.F."/>
            <person name="Tagliazucchi S."/>
            <person name="Fabio A."/>
            <person name="Bettua C."/>
            <person name="Bertorelli R."/>
            <person name="Frascaro F."/>
            <person name="De Sanctis V."/>
            <person name="Pecorari M."/>
            <person name="Jousson O."/>
            <person name="Segata N."/>
            <person name="Cirillo D.M."/>
        </authorList>
    </citation>
    <scope>NUCLEOTIDE SEQUENCE [LARGE SCALE GENOMIC DNA]</scope>
    <source>
        <strain evidence="7 8">CIP1034565</strain>
    </source>
</reference>
<dbReference type="Gene3D" id="1.10.357.10">
    <property type="entry name" value="Tetracycline Repressor, domain 2"/>
    <property type="match status" value="1"/>
</dbReference>
<accession>A0A2G5P8X3</accession>
<gene>
    <name evidence="7" type="ORF">CQY22_011865</name>
</gene>
<name>A0A2G5P8X3_9MYCO</name>
<comment type="caution">
    <text evidence="7">The sequence shown here is derived from an EMBL/GenBank/DDBJ whole genome shotgun (WGS) entry which is preliminary data.</text>
</comment>
<dbReference type="PROSITE" id="PS50977">
    <property type="entry name" value="HTH_TETR_2"/>
    <property type="match status" value="1"/>
</dbReference>
<dbReference type="PANTHER" id="PTHR47506:SF1">
    <property type="entry name" value="HTH-TYPE TRANSCRIPTIONAL REGULATOR YJDC"/>
    <property type="match status" value="1"/>
</dbReference>
<keyword evidence="2 4" id="KW-0238">DNA-binding</keyword>
<protein>
    <submittedName>
        <fullName evidence="7">TetR/AcrR family transcriptional regulator</fullName>
    </submittedName>
</protein>
<evidence type="ECO:0000313" key="7">
    <source>
        <dbReference type="EMBL" id="PIB74809.1"/>
    </source>
</evidence>
<evidence type="ECO:0000256" key="4">
    <source>
        <dbReference type="PROSITE-ProRule" id="PRU00335"/>
    </source>
</evidence>
<proteinExistence type="predicted"/>
<keyword evidence="1" id="KW-0805">Transcription regulation</keyword>
<dbReference type="RefSeq" id="WP_090592186.1">
    <property type="nucleotide sequence ID" value="NZ_CP104302.1"/>
</dbReference>
<evidence type="ECO:0000256" key="2">
    <source>
        <dbReference type="ARBA" id="ARBA00023125"/>
    </source>
</evidence>
<dbReference type="GO" id="GO:0003677">
    <property type="term" value="F:DNA binding"/>
    <property type="evidence" value="ECO:0007669"/>
    <property type="project" value="UniProtKB-UniRule"/>
</dbReference>